<evidence type="ECO:0000256" key="1">
    <source>
        <dbReference type="ARBA" id="ARBA00001971"/>
    </source>
</evidence>
<dbReference type="Pfam" id="PF00067">
    <property type="entry name" value="p450"/>
    <property type="match status" value="1"/>
</dbReference>
<dbReference type="Pfam" id="PF01636">
    <property type="entry name" value="APH"/>
    <property type="match status" value="1"/>
</dbReference>
<dbReference type="Proteomes" id="UP000184063">
    <property type="component" value="Unassembled WGS sequence"/>
</dbReference>
<dbReference type="InterPro" id="IPR002403">
    <property type="entry name" value="Cyt_P450_E_grp-IV"/>
</dbReference>
<reference evidence="14" key="1">
    <citation type="journal article" date="2017" name="Genome Biol.">
        <title>Comparative genomics reveals high biological diversity and specific adaptations in the industrially and medically important fungal genus Aspergillus.</title>
        <authorList>
            <person name="de Vries R.P."/>
            <person name="Riley R."/>
            <person name="Wiebenga A."/>
            <person name="Aguilar-Osorio G."/>
            <person name="Amillis S."/>
            <person name="Uchima C.A."/>
            <person name="Anderluh G."/>
            <person name="Asadollahi M."/>
            <person name="Askin M."/>
            <person name="Barry K."/>
            <person name="Battaglia E."/>
            <person name="Bayram O."/>
            <person name="Benocci T."/>
            <person name="Braus-Stromeyer S.A."/>
            <person name="Caldana C."/>
            <person name="Canovas D."/>
            <person name="Cerqueira G.C."/>
            <person name="Chen F."/>
            <person name="Chen W."/>
            <person name="Choi C."/>
            <person name="Clum A."/>
            <person name="Dos Santos R.A."/>
            <person name="Damasio A.R."/>
            <person name="Diallinas G."/>
            <person name="Emri T."/>
            <person name="Fekete E."/>
            <person name="Flipphi M."/>
            <person name="Freyberg S."/>
            <person name="Gallo A."/>
            <person name="Gournas C."/>
            <person name="Habgood R."/>
            <person name="Hainaut M."/>
            <person name="Harispe M.L."/>
            <person name="Henrissat B."/>
            <person name="Hilden K.S."/>
            <person name="Hope R."/>
            <person name="Hossain A."/>
            <person name="Karabika E."/>
            <person name="Karaffa L."/>
            <person name="Karanyi Z."/>
            <person name="Krasevec N."/>
            <person name="Kuo A."/>
            <person name="Kusch H."/>
            <person name="LaButti K."/>
            <person name="Lagendijk E.L."/>
            <person name="Lapidus A."/>
            <person name="Levasseur A."/>
            <person name="Lindquist E."/>
            <person name="Lipzen A."/>
            <person name="Logrieco A.F."/>
            <person name="MacCabe A."/>
            <person name="Maekelae M.R."/>
            <person name="Malavazi I."/>
            <person name="Melin P."/>
            <person name="Meyer V."/>
            <person name="Mielnichuk N."/>
            <person name="Miskei M."/>
            <person name="Molnar A.P."/>
            <person name="Mule G."/>
            <person name="Ngan C.Y."/>
            <person name="Orejas M."/>
            <person name="Orosz E."/>
            <person name="Ouedraogo J.P."/>
            <person name="Overkamp K.M."/>
            <person name="Park H.-S."/>
            <person name="Perrone G."/>
            <person name="Piumi F."/>
            <person name="Punt P.J."/>
            <person name="Ram A.F."/>
            <person name="Ramon A."/>
            <person name="Rauscher S."/>
            <person name="Record E."/>
            <person name="Riano-Pachon D.M."/>
            <person name="Robert V."/>
            <person name="Roehrig J."/>
            <person name="Ruller R."/>
            <person name="Salamov A."/>
            <person name="Salih N.S."/>
            <person name="Samson R.A."/>
            <person name="Sandor E."/>
            <person name="Sanguinetti M."/>
            <person name="Schuetze T."/>
            <person name="Sepcic K."/>
            <person name="Shelest E."/>
            <person name="Sherlock G."/>
            <person name="Sophianopoulou V."/>
            <person name="Squina F.M."/>
            <person name="Sun H."/>
            <person name="Susca A."/>
            <person name="Todd R.B."/>
            <person name="Tsang A."/>
            <person name="Unkles S.E."/>
            <person name="van de Wiele N."/>
            <person name="van Rossen-Uffink D."/>
            <person name="Oliveira J.V."/>
            <person name="Vesth T.C."/>
            <person name="Visser J."/>
            <person name="Yu J.-H."/>
            <person name="Zhou M."/>
            <person name="Andersen M.R."/>
            <person name="Archer D.B."/>
            <person name="Baker S.E."/>
            <person name="Benoit I."/>
            <person name="Brakhage A.A."/>
            <person name="Braus G.H."/>
            <person name="Fischer R."/>
            <person name="Frisvad J.C."/>
            <person name="Goldman G.H."/>
            <person name="Houbraken J."/>
            <person name="Oakley B."/>
            <person name="Pocsi I."/>
            <person name="Scazzocchio C."/>
            <person name="Seiboth B."/>
            <person name="vanKuyk P.A."/>
            <person name="Wortman J."/>
            <person name="Dyer P.S."/>
            <person name="Grigoriev I.V."/>
        </authorList>
    </citation>
    <scope>NUCLEOTIDE SEQUENCE [LARGE SCALE GENOMIC DNA]</scope>
    <source>
        <strain evidence="14">CBS 106.47</strain>
    </source>
</reference>
<evidence type="ECO:0000256" key="11">
    <source>
        <dbReference type="ARBA" id="ARBA00031849"/>
    </source>
</evidence>
<dbReference type="GO" id="GO:0004497">
    <property type="term" value="F:monooxygenase activity"/>
    <property type="evidence" value="ECO:0007669"/>
    <property type="project" value="InterPro"/>
</dbReference>
<evidence type="ECO:0000313" key="14">
    <source>
        <dbReference type="Proteomes" id="UP000184063"/>
    </source>
</evidence>
<dbReference type="InterPro" id="IPR051035">
    <property type="entry name" value="Mito_inheritance_9"/>
</dbReference>
<sequence length="551" mass="62180">MFDHSDTSFSAATNVFFNLARDRALAHNLQQALDDVPDMSEHNLRKIVLLNAVIYETLRLCPPAAAGVQRITPKEGIRIGENYIPGNVLVQIPIYSIHRDERSFERPEEFLPERWTTRPELNAGNRVLETWWGLVLLLKKPQRIKKPALWHLIRLSGVELKFPSSSLPRVATASPTISSKVLQRLSGFPKGSREVLIILGTSVLLKPAAHWVYSYFFAALQQITGQILGTQCVATNKVSEGMFNKVFSLKMADGKEVLARIPNPNAGHPHYVVASEVATLDFLRASLEIPVPQVLSWSSSSQTNPVAAEYIIMEKAQGQQLSEVWDNMSEAQRFRLVRNLVHIERRLMKAKFTLHGSLYYRETFPQGRSIAALPGLDDDIRSKYVIGPTTHRSFWEEEVENLDINRGPWESAMGYLSAVANREIVRIRHGHSNSNHTTVPLGMTPKRRKEHVQLLEKFLAVLPHILPSDSTHSPVLLHHDLHVDNIFVDGHDPTQITSIIDWQAVHIAPLFLTAKFPSIFNCDDDYIWGALQPKLPTAFDVLSTIEKKEAE</sequence>
<dbReference type="InterPro" id="IPR011009">
    <property type="entry name" value="Kinase-like_dom_sf"/>
</dbReference>
<evidence type="ECO:0000256" key="6">
    <source>
        <dbReference type="ARBA" id="ARBA00022723"/>
    </source>
</evidence>
<comment type="similarity">
    <text evidence="4">Belongs to the cytochrome P450 family.</text>
</comment>
<dbReference type="InterPro" id="IPR001128">
    <property type="entry name" value="Cyt_P450"/>
</dbReference>
<evidence type="ECO:0000256" key="2">
    <source>
        <dbReference type="ARBA" id="ARBA00004173"/>
    </source>
</evidence>
<comment type="similarity">
    <text evidence="3">Belongs to the AIM9 family.</text>
</comment>
<keyword evidence="6" id="KW-0479">Metal-binding</keyword>
<comment type="subcellular location">
    <subcellularLocation>
        <location evidence="2">Mitochondrion</location>
    </subcellularLocation>
</comment>
<evidence type="ECO:0000313" key="13">
    <source>
        <dbReference type="EMBL" id="OJZ85186.1"/>
    </source>
</evidence>
<keyword evidence="9" id="KW-0408">Iron</keyword>
<proteinExistence type="inferred from homology"/>
<dbReference type="Gene3D" id="3.30.200.20">
    <property type="entry name" value="Phosphorylase Kinase, domain 1"/>
    <property type="match status" value="1"/>
</dbReference>
<evidence type="ECO:0000259" key="12">
    <source>
        <dbReference type="Pfam" id="PF01636"/>
    </source>
</evidence>
<keyword evidence="8" id="KW-0560">Oxidoreductase</keyword>
<dbReference type="GO" id="GO:0005506">
    <property type="term" value="F:iron ion binding"/>
    <property type="evidence" value="ECO:0007669"/>
    <property type="project" value="InterPro"/>
</dbReference>
<evidence type="ECO:0000256" key="4">
    <source>
        <dbReference type="ARBA" id="ARBA00010617"/>
    </source>
</evidence>
<dbReference type="GO" id="GO:0016705">
    <property type="term" value="F:oxidoreductase activity, acting on paired donors, with incorporation or reduction of molecular oxygen"/>
    <property type="evidence" value="ECO:0007669"/>
    <property type="project" value="InterPro"/>
</dbReference>
<dbReference type="EMBL" id="KV878243">
    <property type="protein sequence ID" value="OJZ85186.1"/>
    <property type="molecule type" value="Genomic_DNA"/>
</dbReference>
<dbReference type="PRINTS" id="PR00465">
    <property type="entry name" value="EP450IV"/>
</dbReference>
<dbReference type="SUPFAM" id="SSF56112">
    <property type="entry name" value="Protein kinase-like (PK-like)"/>
    <property type="match status" value="1"/>
</dbReference>
<dbReference type="InterPro" id="IPR036396">
    <property type="entry name" value="Cyt_P450_sf"/>
</dbReference>
<feature type="domain" description="Aminoglycoside phosphotransferase" evidence="12">
    <location>
        <begin position="238"/>
        <end position="510"/>
    </location>
</feature>
<evidence type="ECO:0000256" key="3">
    <source>
        <dbReference type="ARBA" id="ARBA00005543"/>
    </source>
</evidence>
<dbReference type="SUPFAM" id="SSF48264">
    <property type="entry name" value="Cytochrome P450"/>
    <property type="match status" value="1"/>
</dbReference>
<dbReference type="Gene3D" id="3.90.1200.10">
    <property type="match status" value="1"/>
</dbReference>
<dbReference type="Gene3D" id="1.10.630.10">
    <property type="entry name" value="Cytochrome P450"/>
    <property type="match status" value="1"/>
</dbReference>
<protein>
    <recommendedName>
        <fullName evidence="5">Altered inheritance of mitochondria protein 9, mitochondrial</fullName>
    </recommendedName>
    <alternativeName>
        <fullName evidence="11">Found in mitochondrial proteome protein 29</fullName>
    </alternativeName>
</protein>
<dbReference type="GO" id="GO:0020037">
    <property type="term" value="F:heme binding"/>
    <property type="evidence" value="ECO:0007669"/>
    <property type="project" value="InterPro"/>
</dbReference>
<evidence type="ECO:0000256" key="5">
    <source>
        <dbReference type="ARBA" id="ARBA00016197"/>
    </source>
</evidence>
<comment type="cofactor">
    <cofactor evidence="1">
        <name>heme</name>
        <dbReference type="ChEBI" id="CHEBI:30413"/>
    </cofactor>
</comment>
<evidence type="ECO:0000256" key="9">
    <source>
        <dbReference type="ARBA" id="ARBA00023004"/>
    </source>
</evidence>
<dbReference type="VEuPathDB" id="FungiDB:ASPFODRAFT_137827"/>
<evidence type="ECO:0000256" key="8">
    <source>
        <dbReference type="ARBA" id="ARBA00023002"/>
    </source>
</evidence>
<accession>A0A1M3TEL3</accession>
<dbReference type="AlphaFoldDB" id="A0A1M3TEL3"/>
<evidence type="ECO:0000256" key="10">
    <source>
        <dbReference type="ARBA" id="ARBA00023128"/>
    </source>
</evidence>
<dbReference type="GO" id="GO:0005739">
    <property type="term" value="C:mitochondrion"/>
    <property type="evidence" value="ECO:0007669"/>
    <property type="project" value="UniProtKB-SubCell"/>
</dbReference>
<dbReference type="InterPro" id="IPR002575">
    <property type="entry name" value="Aminoglycoside_PTrfase"/>
</dbReference>
<dbReference type="PANTHER" id="PTHR36091:SF1">
    <property type="entry name" value="ALTERED INHERITANCE OF MITOCHONDRIA PROTEIN 9, MITOCHONDRIAL"/>
    <property type="match status" value="1"/>
</dbReference>
<dbReference type="PANTHER" id="PTHR36091">
    <property type="entry name" value="ALTERED INHERITANCE OF MITOCHONDRIA PROTEIN 9, MITOCHONDRIAL"/>
    <property type="match status" value="1"/>
</dbReference>
<evidence type="ECO:0000256" key="7">
    <source>
        <dbReference type="ARBA" id="ARBA00022946"/>
    </source>
</evidence>
<keyword evidence="10" id="KW-0496">Mitochondrion</keyword>
<name>A0A1M3TEL3_ASPLC</name>
<dbReference type="OrthoDB" id="2906425at2759"/>
<keyword evidence="7" id="KW-0809">Transit peptide</keyword>
<gene>
    <name evidence="13" type="ORF">ASPFODRAFT_137827</name>
</gene>
<organism evidence="13 14">
    <name type="scientific">Aspergillus luchuensis (strain CBS 106.47)</name>
    <dbReference type="NCBI Taxonomy" id="1137211"/>
    <lineage>
        <taxon>Eukaryota</taxon>
        <taxon>Fungi</taxon>
        <taxon>Dikarya</taxon>
        <taxon>Ascomycota</taxon>
        <taxon>Pezizomycotina</taxon>
        <taxon>Eurotiomycetes</taxon>
        <taxon>Eurotiomycetidae</taxon>
        <taxon>Eurotiales</taxon>
        <taxon>Aspergillaceae</taxon>
        <taxon>Aspergillus</taxon>
        <taxon>Aspergillus subgen. Circumdati</taxon>
    </lineage>
</organism>